<evidence type="ECO:0000313" key="2">
    <source>
        <dbReference type="EMBL" id="KAK1334532.1"/>
    </source>
</evidence>
<dbReference type="AlphaFoldDB" id="A0AA40LJG9"/>
<feature type="compositionally biased region" description="Basic residues" evidence="1">
    <location>
        <begin position="213"/>
        <end position="226"/>
    </location>
</feature>
<comment type="caution">
    <text evidence="2">The sequence shown here is derived from an EMBL/GenBank/DDBJ whole genome shotgun (WGS) entry which is preliminary data.</text>
</comment>
<name>A0AA40LJG9_CNENI</name>
<proteinExistence type="predicted"/>
<sequence>MAQMLSSSRRWRRELSVPPAQSATPATPSPAPRASWPIAGIAKAKPQRTGAEAVAPGHSSAKKNFIKYKRPGARIHALVAWGGGTWGSRGGPLGRRVAELTSPAAARAQRLLHGCAAAQKGPLGQRAHVPQGTIKSGGVGCLSAQAPGLSEAFAALKASERLLKGLVHQRSKAKAWELGACPLRHQAFQKPSPCWRLLKGLVHQLTDTQLPRDRKRKRPCSRHLHSHALTAPAPLTSGDSAEQLGLVPAAGTSSGSCPITPQEQEEVEKPSGAIGASSCSHLLLWHRTRIFSNLQRLVPMTATSTLPWSGAPAHLLHHPAVADVHVIIEALERTPCFRFVSSVPRPGLKRGSDESMFSRGCCWIRTQPRQCLWPFSWRDSEVIQGGLVRARPPL</sequence>
<accession>A0AA40LJG9</accession>
<feature type="region of interest" description="Disordered" evidence="1">
    <location>
        <begin position="1"/>
        <end position="35"/>
    </location>
</feature>
<reference evidence="2" key="1">
    <citation type="submission" date="2023-06" db="EMBL/GenBank/DDBJ databases">
        <title>Reference genome for the Northern bat (Eptesicus nilssonii), a most northern bat species.</title>
        <authorList>
            <person name="Laine V.N."/>
            <person name="Pulliainen A.T."/>
            <person name="Lilley T.M."/>
        </authorList>
    </citation>
    <scope>NUCLEOTIDE SEQUENCE</scope>
    <source>
        <strain evidence="2">BLF_Eptnil</strain>
        <tissue evidence="2">Kidney</tissue>
    </source>
</reference>
<feature type="compositionally biased region" description="Low complexity" evidence="1">
    <location>
        <begin position="16"/>
        <end position="35"/>
    </location>
</feature>
<organism evidence="2 3">
    <name type="scientific">Cnephaeus nilssonii</name>
    <name type="common">Northern bat</name>
    <name type="synonym">Eptesicus nilssonii</name>
    <dbReference type="NCBI Taxonomy" id="3371016"/>
    <lineage>
        <taxon>Eukaryota</taxon>
        <taxon>Metazoa</taxon>
        <taxon>Chordata</taxon>
        <taxon>Craniata</taxon>
        <taxon>Vertebrata</taxon>
        <taxon>Euteleostomi</taxon>
        <taxon>Mammalia</taxon>
        <taxon>Eutheria</taxon>
        <taxon>Laurasiatheria</taxon>
        <taxon>Chiroptera</taxon>
        <taxon>Yangochiroptera</taxon>
        <taxon>Vespertilionidae</taxon>
        <taxon>Cnephaeus</taxon>
    </lineage>
</organism>
<dbReference type="Proteomes" id="UP001177744">
    <property type="component" value="Unassembled WGS sequence"/>
</dbReference>
<protein>
    <submittedName>
        <fullName evidence="2">Uncharacterized protein</fullName>
    </submittedName>
</protein>
<dbReference type="EMBL" id="JAULJE010000015">
    <property type="protein sequence ID" value="KAK1334532.1"/>
    <property type="molecule type" value="Genomic_DNA"/>
</dbReference>
<gene>
    <name evidence="2" type="ORF">QTO34_005538</name>
</gene>
<evidence type="ECO:0000313" key="3">
    <source>
        <dbReference type="Proteomes" id="UP001177744"/>
    </source>
</evidence>
<feature type="region of interest" description="Disordered" evidence="1">
    <location>
        <begin position="208"/>
        <end position="237"/>
    </location>
</feature>
<evidence type="ECO:0000256" key="1">
    <source>
        <dbReference type="SAM" id="MobiDB-lite"/>
    </source>
</evidence>
<keyword evidence="3" id="KW-1185">Reference proteome</keyword>